<dbReference type="SMART" id="SM00758">
    <property type="entry name" value="PA14"/>
    <property type="match status" value="2"/>
</dbReference>
<gene>
    <name evidence="2" type="ORF">MTX78_01610</name>
</gene>
<evidence type="ECO:0000313" key="3">
    <source>
        <dbReference type="Proteomes" id="UP000831113"/>
    </source>
</evidence>
<dbReference type="Gene3D" id="2.60.40.10">
    <property type="entry name" value="Immunoglobulins"/>
    <property type="match status" value="1"/>
</dbReference>
<proteinExistence type="predicted"/>
<dbReference type="PROSITE" id="PS51820">
    <property type="entry name" value="PA14"/>
    <property type="match status" value="2"/>
</dbReference>
<dbReference type="NCBIfam" id="TIGR04183">
    <property type="entry name" value="Por_Secre_tail"/>
    <property type="match status" value="1"/>
</dbReference>
<feature type="domain" description="PA14" evidence="1">
    <location>
        <begin position="329"/>
        <end position="495"/>
    </location>
</feature>
<accession>A0ABY4CYF8</accession>
<dbReference type="Pfam" id="PF18962">
    <property type="entry name" value="Por_Secre_tail"/>
    <property type="match status" value="1"/>
</dbReference>
<dbReference type="EMBL" id="CP094669">
    <property type="protein sequence ID" value="UOG75306.1"/>
    <property type="molecule type" value="Genomic_DNA"/>
</dbReference>
<dbReference type="Pfam" id="PF07691">
    <property type="entry name" value="PA14"/>
    <property type="match status" value="2"/>
</dbReference>
<reference evidence="2 3" key="1">
    <citation type="submission" date="2022-03" db="EMBL/GenBank/DDBJ databases">
        <title>Hymenobactersp. isolated from the air.</title>
        <authorList>
            <person name="Won M."/>
            <person name="Kwon S.-W."/>
        </authorList>
    </citation>
    <scope>NUCLEOTIDE SEQUENCE [LARGE SCALE GENOMIC DNA]</scope>
    <source>
        <strain evidence="2 3">KACC 21982</strain>
    </source>
</reference>
<feature type="domain" description="PA14" evidence="1">
    <location>
        <begin position="46"/>
        <end position="212"/>
    </location>
</feature>
<dbReference type="InterPro" id="IPR026444">
    <property type="entry name" value="Secre_tail"/>
</dbReference>
<dbReference type="RefSeq" id="WP_243799309.1">
    <property type="nucleotide sequence ID" value="NZ_CP094669.1"/>
</dbReference>
<dbReference type="InterPro" id="IPR013783">
    <property type="entry name" value="Ig-like_fold"/>
</dbReference>
<dbReference type="Proteomes" id="UP000831113">
    <property type="component" value="Chromosome"/>
</dbReference>
<name>A0ABY4CYF8_9BACT</name>
<dbReference type="Gene3D" id="3.90.182.10">
    <property type="entry name" value="Toxin - Anthrax Protective Antigen,domain 1"/>
    <property type="match status" value="2"/>
</dbReference>
<dbReference type="InterPro" id="IPR011658">
    <property type="entry name" value="PA14_dom"/>
</dbReference>
<dbReference type="InterPro" id="IPR037524">
    <property type="entry name" value="PA14/GLEYA"/>
</dbReference>
<dbReference type="SUPFAM" id="SSF56988">
    <property type="entry name" value="Anthrax protective antigen"/>
    <property type="match status" value="2"/>
</dbReference>
<evidence type="ECO:0000259" key="1">
    <source>
        <dbReference type="PROSITE" id="PS51820"/>
    </source>
</evidence>
<protein>
    <submittedName>
        <fullName evidence="2">PA14 domain-containing protein</fullName>
    </submittedName>
</protein>
<organism evidence="2 3">
    <name type="scientific">Hymenobacter tibetensis</name>
    <dbReference type="NCBI Taxonomy" id="497967"/>
    <lineage>
        <taxon>Bacteria</taxon>
        <taxon>Pseudomonadati</taxon>
        <taxon>Bacteroidota</taxon>
        <taxon>Cytophagia</taxon>
        <taxon>Cytophagales</taxon>
        <taxon>Hymenobacteraceae</taxon>
        <taxon>Hymenobacter</taxon>
    </lineage>
</organism>
<evidence type="ECO:0000313" key="2">
    <source>
        <dbReference type="EMBL" id="UOG75306.1"/>
    </source>
</evidence>
<sequence>MKKLSTLSRTYFRTITFLVVVLSVLSVSNALGQSTACVGLDPAGNPATSGLYAEYYTGYFQDNQRFFSTTQPGLARVDGQVNFPSITSFGDIMSIAGVAGSGYNNPDMFSVRQRGSLRINTAGTYTFYFTTDDAAYLWLDNAAANPNPTAGSSLLNNGGIHIIQTVQKAVYLTAGLHNLLIHYGDSTIENVLILEYENRSAGITRQVVPASQFCTGTQPIRNLPSALNYTPAIQTVPAGTTATSVVPTVTSATTPRYVVANASSLPSGLTIDPNTGQLSVSAAVEVGTYVVNVAVTNAEGAVTFDGAYTFIVAAAAPNACAGTRPDGGPATGGLFAEYYAGYFNDDPAFFTAKTPSFNRLDTQLNFTTDNGWGNLATVATFPASNPANPDAFSARYRGRILVEKAGKYTFYLTADDGARLWLDDAAVQASVSNKNAFIDNGGQHPVKMVSATVTLAAGPHDLLLHYGDATSDNRLILEYSSTDAGIERQVIPASAFCSSVSPTRQPVVPIKGSKDLLTVSPNPNSGKFIVHIEQNQPASGQLHLIDVSGRLCFKLDVEGAAKQEVNVSLPDLPVGMYLLRLITADGTSMFKVSVQ</sequence>
<keyword evidence="3" id="KW-1185">Reference proteome</keyword>
<dbReference type="Pfam" id="PF05345">
    <property type="entry name" value="He_PIG"/>
    <property type="match status" value="1"/>
</dbReference>